<name>A0ACB7CG65_9ASCO</name>
<keyword evidence="2" id="KW-1185">Reference proteome</keyword>
<evidence type="ECO:0000313" key="2">
    <source>
        <dbReference type="Proteomes" id="UP000768646"/>
    </source>
</evidence>
<accession>A0ACB7CG65</accession>
<dbReference type="EMBL" id="JABTEG010000001">
    <property type="protein sequence ID" value="KAG4306420.1"/>
    <property type="molecule type" value="Genomic_DNA"/>
</dbReference>
<proteinExistence type="predicted"/>
<evidence type="ECO:0000313" key="1">
    <source>
        <dbReference type="EMBL" id="KAG4306420.1"/>
    </source>
</evidence>
<gene>
    <name evidence="1" type="ORF">PORY_000408</name>
</gene>
<protein>
    <submittedName>
        <fullName evidence="1">Uncharacterized protein</fullName>
    </submittedName>
</protein>
<sequence>MTNIQFHIPPLCLEDNVNKIRLNFTAYYTVFYPDKNASFYWKKYDILKGNILNLKLTVLWENNYLKQDIIHDLSQLISSAELWKQLHLYSTILQPNHEENIITLSLSPSQSYPVLHYPKNILYGELSEIQIKLDFKNICEKNGPKWIPKLEMLIPLIDLAFRSLLKDKLSQNIPLIAERTSQYLNNISRSLDRISRRSTRASLQGKNLSLKKVSLHDPSCLTQELWDTVKKTILIKKVITEFKPIY</sequence>
<reference evidence="1 2" key="1">
    <citation type="journal article" date="2021" name="Commun. Biol.">
        <title>Genomic insights into the host specific adaptation of the Pneumocystis genus.</title>
        <authorList>
            <person name="Cisse O.H."/>
            <person name="Ma L."/>
            <person name="Dekker J.P."/>
            <person name="Khil P.P."/>
            <person name="Youn J.-H."/>
            <person name="Brenchley J.M."/>
            <person name="Blair R."/>
            <person name="Pahar B."/>
            <person name="Chabe M."/>
            <person name="Van Rompay K.K.A."/>
            <person name="Keesler R."/>
            <person name="Sukura A."/>
            <person name="Hirsch V."/>
            <person name="Kutty G."/>
            <person name="Liu Y."/>
            <person name="Peng L."/>
            <person name="Chen J."/>
            <person name="Song J."/>
            <person name="Weissenbacher-Lang C."/>
            <person name="Xu J."/>
            <person name="Upham N.S."/>
            <person name="Stajich J.E."/>
            <person name="Cuomo C.A."/>
            <person name="Cushion M.T."/>
            <person name="Kovacs J.A."/>
        </authorList>
    </citation>
    <scope>NUCLEOTIDE SEQUENCE [LARGE SCALE GENOMIC DNA]</scope>
    <source>
        <strain evidence="1 2">RABM</strain>
    </source>
</reference>
<dbReference type="Proteomes" id="UP000768646">
    <property type="component" value="Unassembled WGS sequence"/>
</dbReference>
<organism evidence="1 2">
    <name type="scientific">Pneumocystis oryctolagi</name>
    <dbReference type="NCBI Taxonomy" id="42067"/>
    <lineage>
        <taxon>Eukaryota</taxon>
        <taxon>Fungi</taxon>
        <taxon>Dikarya</taxon>
        <taxon>Ascomycota</taxon>
        <taxon>Taphrinomycotina</taxon>
        <taxon>Pneumocystomycetes</taxon>
        <taxon>Pneumocystaceae</taxon>
        <taxon>Pneumocystis</taxon>
    </lineage>
</organism>
<comment type="caution">
    <text evidence="1">The sequence shown here is derived from an EMBL/GenBank/DDBJ whole genome shotgun (WGS) entry which is preliminary data.</text>
</comment>